<dbReference type="RefSeq" id="XP_012655670.1">
    <property type="nucleotide sequence ID" value="XM_012800216.1"/>
</dbReference>
<feature type="transmembrane region" description="Helical" evidence="1">
    <location>
        <begin position="2537"/>
        <end position="2554"/>
    </location>
</feature>
<sequence>MLQKKLNMLIINIYFLLKLVLSTNIDTFIPGYNIDIDGLSIALTNQYFDFGQNSFLTCPESCGACNDQNTCISCKFGFFQWSPVFNNNLYCVQCPMFNPNDIQNNIPCADCVMNPLTWQNTKRCSYKFTRIQEIQDQKVLRYLNVSDSSTQYLYQVYTNDQIGSQNIQVVEFPGGDKWCGYELQNQIFGLNCYSIYTQNPVDQSQTAVICRTGFAFNWNTGNCDQCPANCDQCASSTQCSVCSIGYTLGAQFQCVQCTAYIANCNSCYFQNSQGINFITNSYQSGNFQDVNSLQAAGFVMRCSQCSQNPIYFIPSLDLTNCENCSSINNCISCRYASTDLGQVLDHSSNPFIVDQSDISNYGKYCLFCSDPYFINYNGQCEICSDPNCEQCYYGSSSGTDSSYTLQQNFIYKSTQDNLILKCAFCIYSLNSAALMLDGTCRTGLAFLQTKDPNCGKWNQFKVLQAGASLDATYFQCVECLNGYGYDVSKAPQNRICDQTPTLMNVPFCTSFYYITINNVPQAVSCIRCQQGFTASAARGCVSCSSGLVGQNTMNFQTQSTCSRCSLISPTGFNYTYYLITSQQNLNAAKTAQIEIQQNLPQIPLCTQCGSTNVYGFCRVACFYGCYSELTYNACIQNPSTFSSKCVACGNVQSVDWNLSQSLSSDSTQCILCQRYCGMCQQRTTTQMNLINPYFNAVYTYDLQKYANQCIKCRTIDDICDDFQDPSQQYQGYHLDCTKRSDYIMNYDPNINQCTPCLKTDPSCTRILKIQQLIECRPNISADDLNLGNDQNNYFKNRASGNQDLSHIFTGVNVVFLDAWNPSTTLSINFQDFANVDQSNLQLYLALNEENVSNIEFELLFIPYEQQYTTNDKITKTGNTCLFQNDVTFSLQIAQHIANINILSLTFKTLNPNTGQIGQDPLDLFITQFSFSGWNYFNFENINFLPMYSLKPTVPLKNMLLDFSNNQFSSQLFLTDINFVSGYDINKQQTLLNSAKTIFCPVIDTYNMNYIQLKNVLVQNFIYQKSINLFKFNVALAYQTSIFMMNINKLIINQCQFSNVDFIQLYFNTTTIHISDVTIGMSVLTNMNFINQLPGHNFAQSQHSLALTNILFDSTQFLSSTFLNAYNLLTFKVTSLTLNLVSNLQYKQKTALITTNIGTITKMNLLNSLTNQVPVQTIYASNITLFQFPTQSQAKAAPSITLDQLSVQQITFQATNGFIMNLASYQNVYQVRGEVVVSNLKILSCSGDTPQNFLFYFSSIRLVTFSQVTISDTLGLSFIYAGYSDQITLSQGSIKSAQFPQICQNLVSSTQLNQYHGQILSIKNLRSQLYMENYSFQNLCTVDRAFFYFIHDQRDPIFPSEKLSGTIPYFISQNANQYDQFDIKGTNTNVAFNTLTFDSISTIVQDSNVVSSVFYFNTNIQYRNLLVDVNANNIQIVTQQDTLFKSSSAFINQDSNPSSLILVRLTLKNCNSNLQIQNGILFNGINFATESSVYDTANSGSKYNQFGYQGGFLNIITKNMTILSSKFTNSISDQGGAIYLKTFSTTAKVVIIKSIFQNLATSFNDQGTGIGGAISIDGTTSLTLTVSECTFDSIFSYKKGAILDLTCGQTICIINFKSNIISNVFAPTGSIFNVKFNKISQTLSFIDNKYSSNLKISDMIGQYQFFQEANTDILQSIQQFYIIYIQGGAIDFESNTFDQVDYLQGLLYVTGGMLQFNNNKILNSNFRFTPLVYFYKLGITSLNQLTVLNMNECSDCLENGQLHFLTNYALTSFNNFFLIESPSNSLSIVSADIEKVVCTKCTQGILGIQSTSKSITLTGGSFKNNNSNQGSLFIGGNSAPSLRMLGAQQSPAGAQITISTLTFQGNSATLGGGIYISYNNLLLSSVQLNKNTATQGGGIYFLTSDSNPNTFILQQSSISQNSAQVGGGIKVIGTFPQLMLGSTVSGNTAMQSGSDITSYPTGLKVYQNRKYIPYNSQQGAVIFNQWSPGVSTDQELFVYLTGQDGTIQKLDSGITATLTVSLNYQSDSQIPSTAKISGTTTVNYDSLIGGFYMNQVQFQQQPQSQLLAKLQSSIIKIPTFDNTGALVSINTNYNLPLIFNTRYCTIGEAFLAATGQCFHCANGTYSIVQNSTSCQDCPKIGVSSCPGGSVLKLQSGYWRPSADNDNIEPCSNQFSNCAGGKGVGDQLCSEGHIGALCEVCDISARFWLESYSNSGQYSCGKCKDTSNNTLKMVGLTLYTLIAIFFSVKSTKALLDSYIITFYFQKIGLIQKSAKVSTESVGIIIKLFTTYLQLIVVITTFNLQLPPGISDITVNVGDPVQQMSFSMDCGLYKISGKIPMTYFRLMWSQLMPFFYVTTYLIGHYLYQKVKKIQSRAVIAWIAFIYIYISMQPSIVKQNIQTISCRQISGLQYIKANVSELCYTSQHIAYMLLLILPTLILWVFLIPIFFLKKMYDGRYQLDKINMQYRFGFLYTEYKKTSYFWELVKVYQKTFITFFINIYDSYNTVKGVLVILVLVVYLRLQQHYQPYLEKRFNDLDFQLNLTVIASIIISMFILDNPFSYLIWFGYIIMVVINTIIIAQLIRILISGYTQQFEAKIGDKIVKFSIRYPKIAKYLNLPQVPKERIKNLWNKCRIHVKFTFIKPKAEKEQKQKHESNDLKIENYESKNQLIKSDILNDKSSQKASQEMEQVKIRPKLNLGSLEQIDQNMYTHNQIGGLNTGQNIETNLKINRPSSSKQLMKILQNPNFYDSPIDNNHDDFNLLNEVQNKAVLDINEQTQITFQNQQKNEQNNQIEVINMV</sequence>
<keyword evidence="1" id="KW-0472">Membrane</keyword>
<dbReference type="PANTHER" id="PTHR11319:SF35">
    <property type="entry name" value="OUTER MEMBRANE PROTEIN PMPC-RELATED"/>
    <property type="match status" value="1"/>
</dbReference>
<dbReference type="eggNOG" id="KOG3525">
    <property type="taxonomic scope" value="Eukaryota"/>
</dbReference>
<keyword evidence="2" id="KW-0732">Signal</keyword>
<dbReference type="Proteomes" id="UP000009168">
    <property type="component" value="Unassembled WGS sequence"/>
</dbReference>
<feature type="transmembrane region" description="Helical" evidence="1">
    <location>
        <begin position="2491"/>
        <end position="2517"/>
    </location>
</feature>
<organism evidence="3 4">
    <name type="scientific">Tetrahymena thermophila (strain SB210)</name>
    <dbReference type="NCBI Taxonomy" id="312017"/>
    <lineage>
        <taxon>Eukaryota</taxon>
        <taxon>Sar</taxon>
        <taxon>Alveolata</taxon>
        <taxon>Ciliophora</taxon>
        <taxon>Intramacronucleata</taxon>
        <taxon>Oligohymenophorea</taxon>
        <taxon>Hymenostomatida</taxon>
        <taxon>Tetrahymenina</taxon>
        <taxon>Tetrahymenidae</taxon>
        <taxon>Tetrahymena</taxon>
    </lineage>
</organism>
<feature type="transmembrane region" description="Helical" evidence="1">
    <location>
        <begin position="2343"/>
        <end position="2364"/>
    </location>
</feature>
<name>W7X5Y9_TETTS</name>
<dbReference type="InterPro" id="IPR006212">
    <property type="entry name" value="Furin_repeat"/>
</dbReference>
<dbReference type="SMART" id="SM00261">
    <property type="entry name" value="FU"/>
    <property type="match status" value="2"/>
</dbReference>
<feature type="transmembrane region" description="Helical" evidence="1">
    <location>
        <begin position="2370"/>
        <end position="2386"/>
    </location>
</feature>
<evidence type="ECO:0000313" key="3">
    <source>
        <dbReference type="EMBL" id="EWS71783.1"/>
    </source>
</evidence>
<dbReference type="PANTHER" id="PTHR11319">
    <property type="entry name" value="G PROTEIN-COUPLED RECEPTOR-RELATED"/>
    <property type="match status" value="1"/>
</dbReference>
<reference evidence="4" key="1">
    <citation type="journal article" date="2006" name="PLoS Biol.">
        <title>Macronuclear genome sequence of the ciliate Tetrahymena thermophila, a model eukaryote.</title>
        <authorList>
            <person name="Eisen J.A."/>
            <person name="Coyne R.S."/>
            <person name="Wu M."/>
            <person name="Wu D."/>
            <person name="Thiagarajan M."/>
            <person name="Wortman J.R."/>
            <person name="Badger J.H."/>
            <person name="Ren Q."/>
            <person name="Amedeo P."/>
            <person name="Jones K.M."/>
            <person name="Tallon L.J."/>
            <person name="Delcher A.L."/>
            <person name="Salzberg S.L."/>
            <person name="Silva J.C."/>
            <person name="Haas B.J."/>
            <person name="Majoros W.H."/>
            <person name="Farzad M."/>
            <person name="Carlton J.M."/>
            <person name="Smith R.K. Jr."/>
            <person name="Garg J."/>
            <person name="Pearlman R.E."/>
            <person name="Karrer K.M."/>
            <person name="Sun L."/>
            <person name="Manning G."/>
            <person name="Elde N.C."/>
            <person name="Turkewitz A.P."/>
            <person name="Asai D.J."/>
            <person name="Wilkes D.E."/>
            <person name="Wang Y."/>
            <person name="Cai H."/>
            <person name="Collins K."/>
            <person name="Stewart B.A."/>
            <person name="Lee S.R."/>
            <person name="Wilamowska K."/>
            <person name="Weinberg Z."/>
            <person name="Ruzzo W.L."/>
            <person name="Wloga D."/>
            <person name="Gaertig J."/>
            <person name="Frankel J."/>
            <person name="Tsao C.-C."/>
            <person name="Gorovsky M.A."/>
            <person name="Keeling P.J."/>
            <person name="Waller R.F."/>
            <person name="Patron N.J."/>
            <person name="Cherry J.M."/>
            <person name="Stover N.A."/>
            <person name="Krieger C.J."/>
            <person name="del Toro C."/>
            <person name="Ryder H.F."/>
            <person name="Williamson S.C."/>
            <person name="Barbeau R.A."/>
            <person name="Hamilton E.P."/>
            <person name="Orias E."/>
        </authorList>
    </citation>
    <scope>NUCLEOTIDE SEQUENCE [LARGE SCALE GENOMIC DNA]</scope>
    <source>
        <strain evidence="4">SB210</strain>
    </source>
</reference>
<proteinExistence type="predicted"/>
<feature type="transmembrane region" description="Helical" evidence="1">
    <location>
        <begin position="2560"/>
        <end position="2585"/>
    </location>
</feature>
<accession>W7X5Y9</accession>
<feature type="chain" id="PRO_5004906471" evidence="2">
    <location>
        <begin position="23"/>
        <end position="2798"/>
    </location>
</feature>
<dbReference type="EMBL" id="GG662443">
    <property type="protein sequence ID" value="EWS71783.1"/>
    <property type="molecule type" value="Genomic_DNA"/>
</dbReference>
<keyword evidence="4" id="KW-1185">Reference proteome</keyword>
<evidence type="ECO:0000313" key="4">
    <source>
        <dbReference type="Proteomes" id="UP000009168"/>
    </source>
</evidence>
<feature type="transmembrane region" description="Helical" evidence="1">
    <location>
        <begin position="2425"/>
        <end position="2448"/>
    </location>
</feature>
<gene>
    <name evidence="3" type="ORF">TTHERM_000239259</name>
</gene>
<dbReference type="GeneID" id="24437953"/>
<feature type="signal peptide" evidence="2">
    <location>
        <begin position="1"/>
        <end position="22"/>
    </location>
</feature>
<dbReference type="OrthoDB" id="2017446at2759"/>
<keyword evidence="1" id="KW-1133">Transmembrane helix</keyword>
<evidence type="ECO:0000256" key="2">
    <source>
        <dbReference type="SAM" id="SignalP"/>
    </source>
</evidence>
<protein>
    <submittedName>
        <fullName evidence="3">Transmembrane protein, putative</fullName>
    </submittedName>
</protein>
<keyword evidence="1 3" id="KW-0812">Transmembrane</keyword>
<dbReference type="KEGG" id="tet:TTHERM_000239259"/>
<dbReference type="InParanoid" id="W7X5Y9"/>
<evidence type="ECO:0000256" key="1">
    <source>
        <dbReference type="SAM" id="Phobius"/>
    </source>
</evidence>
<dbReference type="STRING" id="312017.W7X5Y9"/>